<dbReference type="PROSITE" id="PS50113">
    <property type="entry name" value="PAC"/>
    <property type="match status" value="1"/>
</dbReference>
<keyword evidence="11" id="KW-0472">Membrane</keyword>
<dbReference type="AlphaFoldDB" id="A0A939JC05"/>
<dbReference type="GO" id="GO:0005524">
    <property type="term" value="F:ATP binding"/>
    <property type="evidence" value="ECO:0007669"/>
    <property type="project" value="UniProtKB-KW"/>
</dbReference>
<name>A0A939JC05_9BACT</name>
<dbReference type="PROSITE" id="PS50109">
    <property type="entry name" value="HIS_KIN"/>
    <property type="match status" value="1"/>
</dbReference>
<evidence type="ECO:0000256" key="4">
    <source>
        <dbReference type="ARBA" id="ARBA00022475"/>
    </source>
</evidence>
<keyword evidence="6" id="KW-0812">Transmembrane</keyword>
<gene>
    <name evidence="19" type="ORF">J0X19_02570</name>
</gene>
<dbReference type="InterPro" id="IPR003661">
    <property type="entry name" value="HisK_dim/P_dom"/>
</dbReference>
<evidence type="ECO:0000256" key="5">
    <source>
        <dbReference type="ARBA" id="ARBA00022553"/>
    </source>
</evidence>
<dbReference type="SMART" id="SM00388">
    <property type="entry name" value="HisKA"/>
    <property type="match status" value="1"/>
</dbReference>
<evidence type="ECO:0000256" key="13">
    <source>
        <dbReference type="PROSITE-ProRule" id="PRU00169"/>
    </source>
</evidence>
<evidence type="ECO:0000259" key="16">
    <source>
        <dbReference type="PROSITE" id="PS50110"/>
    </source>
</evidence>
<evidence type="ECO:0000256" key="10">
    <source>
        <dbReference type="ARBA" id="ARBA00023012"/>
    </source>
</evidence>
<evidence type="ECO:0000256" key="2">
    <source>
        <dbReference type="ARBA" id="ARBA00004651"/>
    </source>
</evidence>
<dbReference type="Pfam" id="PF01627">
    <property type="entry name" value="Hpt"/>
    <property type="match status" value="1"/>
</dbReference>
<comment type="caution">
    <text evidence="19">The sequence shown here is derived from an EMBL/GenBank/DDBJ whole genome shotgun (WGS) entry which is preliminary data.</text>
</comment>
<reference evidence="19" key="1">
    <citation type="submission" date="2021-03" db="EMBL/GenBank/DDBJ databases">
        <authorList>
            <person name="Kim M.K."/>
        </authorList>
    </citation>
    <scope>NUCLEOTIDE SEQUENCE</scope>
    <source>
        <strain evidence="19">BT186</strain>
    </source>
</reference>
<sequence length="690" mass="75699">MSLKVTLALERQRRKEAEAEVARLRTLLETVDTASTTLVSSPEAAHNLARVVSQLKQTEQQLEDQQGLVRLVIDNSPNLVYVEDQAGRCILANKRYIELLEQQISPASVEEESPASPDTDPTEAISRPIVTTSFEECYHLKDGQTVWYYTTKSPLAQADGSDYILTFSSDITDLKRAHQVAEESVQARQLFMANMSHEIRTPLHGIMGLADLLKKEPLSTEQTDYVDMIKSSTENLLVVINDILDFAKIESGKISLENIPFDVLSTVQNAARSLSFKSDEKGLLLRIVSPEAPLPLATGDPFRLHQVLVNLISNAIKFTRQGAITITIDASQCQGSSLPITFSVADTGIGISPENISQIFNSFRQADSSIPRLYGGTGLGLTICKNLIELQGGSIEVESELGRGSCFRFTIPYAVSEAPLTENAAVIKDPNLLQGLTVLLAEDNAVNQLIGVSMLGQWKVRVEMAQNGEEALLKSSQSKYDLILMDVQMPMLDGIEATARLRAAPGPNQHVPIIALSADAIRINAGSYQSLGFTHYLTKPYTDVALYNLLAQVSKRAPGGGLPLPEEPAAPAELGLHYDFNLLGKLGNDPVFIYKILELFVERVPQQVRSLQDAIERNDWPTVAQEAHSLKTTFGSLNIQPETNHLKKLEALAETTPIPSKSEFYTLATAISKATPLFIDLFSKNMAKIF</sequence>
<feature type="coiled-coil region" evidence="14">
    <location>
        <begin position="7"/>
        <end position="68"/>
    </location>
</feature>
<evidence type="ECO:0000256" key="8">
    <source>
        <dbReference type="ARBA" id="ARBA00022840"/>
    </source>
</evidence>
<keyword evidence="4" id="KW-1003">Cell membrane</keyword>
<dbReference type="InterPro" id="IPR036641">
    <property type="entry name" value="HPT_dom_sf"/>
</dbReference>
<feature type="domain" description="PAC" evidence="17">
    <location>
        <begin position="132"/>
        <end position="183"/>
    </location>
</feature>
<dbReference type="CDD" id="cd17546">
    <property type="entry name" value="REC_hyHK_CKI1_RcsC-like"/>
    <property type="match status" value="1"/>
</dbReference>
<keyword evidence="8" id="KW-0067">ATP-binding</keyword>
<dbReference type="Pfam" id="PF02518">
    <property type="entry name" value="HATPase_c"/>
    <property type="match status" value="1"/>
</dbReference>
<dbReference type="CDD" id="cd00082">
    <property type="entry name" value="HisKA"/>
    <property type="match status" value="1"/>
</dbReference>
<evidence type="ECO:0000256" key="11">
    <source>
        <dbReference type="ARBA" id="ARBA00023136"/>
    </source>
</evidence>
<dbReference type="EMBL" id="JAFLQZ010000002">
    <property type="protein sequence ID" value="MBO0356817.1"/>
    <property type="molecule type" value="Genomic_DNA"/>
</dbReference>
<dbReference type="PANTHER" id="PTHR45339">
    <property type="entry name" value="HYBRID SIGNAL TRANSDUCTION HISTIDINE KINASE J"/>
    <property type="match status" value="1"/>
</dbReference>
<evidence type="ECO:0000256" key="14">
    <source>
        <dbReference type="SAM" id="Coils"/>
    </source>
</evidence>
<dbReference type="InterPro" id="IPR003594">
    <property type="entry name" value="HATPase_dom"/>
</dbReference>
<dbReference type="InterPro" id="IPR036890">
    <property type="entry name" value="HATPase_C_sf"/>
</dbReference>
<dbReference type="InterPro" id="IPR035965">
    <property type="entry name" value="PAS-like_dom_sf"/>
</dbReference>
<dbReference type="Pfam" id="PF00512">
    <property type="entry name" value="HisKA"/>
    <property type="match status" value="1"/>
</dbReference>
<evidence type="ECO:0000256" key="1">
    <source>
        <dbReference type="ARBA" id="ARBA00000085"/>
    </source>
</evidence>
<dbReference type="Gene3D" id="3.40.50.2300">
    <property type="match status" value="1"/>
</dbReference>
<evidence type="ECO:0000259" key="17">
    <source>
        <dbReference type="PROSITE" id="PS50113"/>
    </source>
</evidence>
<evidence type="ECO:0000256" key="6">
    <source>
        <dbReference type="ARBA" id="ARBA00022692"/>
    </source>
</evidence>
<dbReference type="PROSITE" id="PS50894">
    <property type="entry name" value="HPT"/>
    <property type="match status" value="1"/>
</dbReference>
<feature type="domain" description="Histidine kinase" evidence="15">
    <location>
        <begin position="194"/>
        <end position="415"/>
    </location>
</feature>
<organism evidence="19 20">
    <name type="scientific">Hymenobacter telluris</name>
    <dbReference type="NCBI Taxonomy" id="2816474"/>
    <lineage>
        <taxon>Bacteria</taxon>
        <taxon>Pseudomonadati</taxon>
        <taxon>Bacteroidota</taxon>
        <taxon>Cytophagia</taxon>
        <taxon>Cytophagales</taxon>
        <taxon>Hymenobacteraceae</taxon>
        <taxon>Hymenobacter</taxon>
    </lineage>
</organism>
<dbReference type="InterPro" id="IPR013656">
    <property type="entry name" value="PAS_4"/>
</dbReference>
<protein>
    <recommendedName>
        <fullName evidence="3">histidine kinase</fullName>
        <ecNumber evidence="3">2.7.13.3</ecNumber>
    </recommendedName>
</protein>
<dbReference type="SUPFAM" id="SSF47226">
    <property type="entry name" value="Histidine-containing phosphotransfer domain, HPT domain"/>
    <property type="match status" value="1"/>
</dbReference>
<keyword evidence="14" id="KW-0175">Coiled coil</keyword>
<dbReference type="PROSITE" id="PS50110">
    <property type="entry name" value="RESPONSE_REGULATORY"/>
    <property type="match status" value="1"/>
</dbReference>
<dbReference type="FunFam" id="3.30.565.10:FF:000010">
    <property type="entry name" value="Sensor histidine kinase RcsC"/>
    <property type="match status" value="1"/>
</dbReference>
<evidence type="ECO:0000256" key="3">
    <source>
        <dbReference type="ARBA" id="ARBA00012438"/>
    </source>
</evidence>
<dbReference type="InterPro" id="IPR036097">
    <property type="entry name" value="HisK_dim/P_sf"/>
</dbReference>
<keyword evidence="5 13" id="KW-0597">Phosphoprotein</keyword>
<dbReference type="InterPro" id="IPR000014">
    <property type="entry name" value="PAS"/>
</dbReference>
<evidence type="ECO:0000259" key="15">
    <source>
        <dbReference type="PROSITE" id="PS50109"/>
    </source>
</evidence>
<dbReference type="RefSeq" id="WP_206980645.1">
    <property type="nucleotide sequence ID" value="NZ_JAFLQZ010000002.1"/>
</dbReference>
<dbReference type="CDD" id="cd16922">
    <property type="entry name" value="HATPase_EvgS-ArcB-TorS-like"/>
    <property type="match status" value="1"/>
</dbReference>
<evidence type="ECO:0000313" key="19">
    <source>
        <dbReference type="EMBL" id="MBO0356817.1"/>
    </source>
</evidence>
<dbReference type="PANTHER" id="PTHR45339:SF1">
    <property type="entry name" value="HYBRID SIGNAL TRANSDUCTION HISTIDINE KINASE J"/>
    <property type="match status" value="1"/>
</dbReference>
<dbReference type="InterPro" id="IPR001789">
    <property type="entry name" value="Sig_transdc_resp-reg_receiver"/>
</dbReference>
<dbReference type="SMART" id="SM00387">
    <property type="entry name" value="HATPase_c"/>
    <property type="match status" value="1"/>
</dbReference>
<keyword evidence="20" id="KW-1185">Reference proteome</keyword>
<evidence type="ECO:0000259" key="18">
    <source>
        <dbReference type="PROSITE" id="PS50894"/>
    </source>
</evidence>
<dbReference type="Proteomes" id="UP000664144">
    <property type="component" value="Unassembled WGS sequence"/>
</dbReference>
<feature type="domain" description="Response regulatory" evidence="16">
    <location>
        <begin position="437"/>
        <end position="554"/>
    </location>
</feature>
<dbReference type="InterPro" id="IPR008207">
    <property type="entry name" value="Sig_transdc_His_kin_Hpt_dom"/>
</dbReference>
<keyword evidence="9" id="KW-1133">Transmembrane helix</keyword>
<dbReference type="GO" id="GO:0005886">
    <property type="term" value="C:plasma membrane"/>
    <property type="evidence" value="ECO:0007669"/>
    <property type="project" value="UniProtKB-SubCell"/>
</dbReference>
<dbReference type="InterPro" id="IPR000700">
    <property type="entry name" value="PAS-assoc_C"/>
</dbReference>
<dbReference type="EC" id="2.7.13.3" evidence="3"/>
<dbReference type="Gene3D" id="1.20.120.160">
    <property type="entry name" value="HPT domain"/>
    <property type="match status" value="1"/>
</dbReference>
<dbReference type="InterPro" id="IPR005467">
    <property type="entry name" value="His_kinase_dom"/>
</dbReference>
<dbReference type="SUPFAM" id="SSF55874">
    <property type="entry name" value="ATPase domain of HSP90 chaperone/DNA topoisomerase II/histidine kinase"/>
    <property type="match status" value="1"/>
</dbReference>
<keyword evidence="10" id="KW-0902">Two-component regulatory system</keyword>
<comment type="catalytic activity">
    <reaction evidence="1">
        <text>ATP + protein L-histidine = ADP + protein N-phospho-L-histidine.</text>
        <dbReference type="EC" id="2.7.13.3"/>
    </reaction>
</comment>
<dbReference type="SUPFAM" id="SSF52172">
    <property type="entry name" value="CheY-like"/>
    <property type="match status" value="1"/>
</dbReference>
<dbReference type="NCBIfam" id="TIGR00229">
    <property type="entry name" value="sensory_box"/>
    <property type="match status" value="1"/>
</dbReference>
<dbReference type="SUPFAM" id="SSF55785">
    <property type="entry name" value="PYP-like sensor domain (PAS domain)"/>
    <property type="match status" value="1"/>
</dbReference>
<dbReference type="PRINTS" id="PR00344">
    <property type="entry name" value="BCTRLSENSOR"/>
</dbReference>
<feature type="domain" description="HPt" evidence="18">
    <location>
        <begin position="589"/>
        <end position="690"/>
    </location>
</feature>
<dbReference type="Pfam" id="PF00072">
    <property type="entry name" value="Response_reg"/>
    <property type="match status" value="1"/>
</dbReference>
<dbReference type="Gene3D" id="1.10.287.130">
    <property type="match status" value="1"/>
</dbReference>
<dbReference type="InterPro" id="IPR004358">
    <property type="entry name" value="Sig_transdc_His_kin-like_C"/>
</dbReference>
<dbReference type="SMART" id="SM00448">
    <property type="entry name" value="REC"/>
    <property type="match status" value="1"/>
</dbReference>
<feature type="modified residue" description="Phosphohistidine" evidence="12">
    <location>
        <position position="628"/>
    </location>
</feature>
<dbReference type="Gene3D" id="3.30.565.10">
    <property type="entry name" value="Histidine kinase-like ATPase, C-terminal domain"/>
    <property type="match status" value="1"/>
</dbReference>
<dbReference type="Pfam" id="PF08448">
    <property type="entry name" value="PAS_4"/>
    <property type="match status" value="1"/>
</dbReference>
<dbReference type="Gene3D" id="3.30.450.20">
    <property type="entry name" value="PAS domain"/>
    <property type="match status" value="1"/>
</dbReference>
<evidence type="ECO:0000313" key="20">
    <source>
        <dbReference type="Proteomes" id="UP000664144"/>
    </source>
</evidence>
<accession>A0A939JC05</accession>
<feature type="modified residue" description="4-aspartylphosphate" evidence="13">
    <location>
        <position position="486"/>
    </location>
</feature>
<dbReference type="SUPFAM" id="SSF47384">
    <property type="entry name" value="Homodimeric domain of signal transducing histidine kinase"/>
    <property type="match status" value="1"/>
</dbReference>
<comment type="subcellular location">
    <subcellularLocation>
        <location evidence="2">Cell membrane</location>
        <topology evidence="2">Multi-pass membrane protein</topology>
    </subcellularLocation>
</comment>
<evidence type="ECO:0000256" key="12">
    <source>
        <dbReference type="PROSITE-ProRule" id="PRU00110"/>
    </source>
</evidence>
<evidence type="ECO:0000256" key="7">
    <source>
        <dbReference type="ARBA" id="ARBA00022741"/>
    </source>
</evidence>
<proteinExistence type="predicted"/>
<evidence type="ECO:0000256" key="9">
    <source>
        <dbReference type="ARBA" id="ARBA00022989"/>
    </source>
</evidence>
<keyword evidence="7" id="KW-0547">Nucleotide-binding</keyword>
<dbReference type="InterPro" id="IPR011006">
    <property type="entry name" value="CheY-like_superfamily"/>
</dbReference>
<dbReference type="GO" id="GO:0000155">
    <property type="term" value="F:phosphorelay sensor kinase activity"/>
    <property type="evidence" value="ECO:0007669"/>
    <property type="project" value="InterPro"/>
</dbReference>